<protein>
    <submittedName>
        <fullName evidence="3">DUF3108 domain-containing protein</fullName>
    </submittedName>
</protein>
<evidence type="ECO:0000256" key="1">
    <source>
        <dbReference type="SAM" id="MobiDB-lite"/>
    </source>
</evidence>
<evidence type="ECO:0000313" key="4">
    <source>
        <dbReference type="Proteomes" id="UP000663570"/>
    </source>
</evidence>
<feature type="compositionally biased region" description="Low complexity" evidence="1">
    <location>
        <begin position="90"/>
        <end position="117"/>
    </location>
</feature>
<proteinExistence type="predicted"/>
<keyword evidence="4" id="KW-1185">Reference proteome</keyword>
<feature type="chain" id="PRO_5047348884" evidence="2">
    <location>
        <begin position="21"/>
        <end position="360"/>
    </location>
</feature>
<dbReference type="EMBL" id="CP071060">
    <property type="protein sequence ID" value="QSI78662.1"/>
    <property type="molecule type" value="Genomic_DNA"/>
</dbReference>
<reference evidence="3 4" key="1">
    <citation type="submission" date="2021-02" db="EMBL/GenBank/DDBJ databases">
        <title>Niveibacterium changnyeongensis HC41.</title>
        <authorList>
            <person name="Kang M."/>
        </authorList>
    </citation>
    <scope>NUCLEOTIDE SEQUENCE [LARGE SCALE GENOMIC DNA]</scope>
    <source>
        <strain evidence="3 4">HC41</strain>
    </source>
</reference>
<dbReference type="Proteomes" id="UP000663570">
    <property type="component" value="Chromosome"/>
</dbReference>
<dbReference type="InterPro" id="IPR021457">
    <property type="entry name" value="DUF3108"/>
</dbReference>
<organism evidence="3 4">
    <name type="scientific">Niveibacterium microcysteis</name>
    <dbReference type="NCBI Taxonomy" id="2811415"/>
    <lineage>
        <taxon>Bacteria</taxon>
        <taxon>Pseudomonadati</taxon>
        <taxon>Pseudomonadota</taxon>
        <taxon>Betaproteobacteria</taxon>
        <taxon>Rhodocyclales</taxon>
        <taxon>Rhodocyclaceae</taxon>
        <taxon>Niveibacterium</taxon>
    </lineage>
</organism>
<name>A0ABX7MFA2_9RHOO</name>
<dbReference type="Pfam" id="PF11306">
    <property type="entry name" value="DUF3108"/>
    <property type="match status" value="1"/>
</dbReference>
<sequence length="360" mass="39416">MAIALSLLFHLLMLSAPGWDLSVVAEPVRIEATLQLPPVQQTSVTRTEAPKPPDLTPRPSATPKGGGRPQRTLAVPREQGVEATVPVTQAPVESPEPSPGASSATEVPAASEVAAAPKDPIPVSVDPAATQAWPREGRIRFQVRYGETIEVGEMIHTWSHDGERYTMRSEAATVGLARLIKRFNGVQQSQGRVGPEGLAPTGFQEDLNGKQSHAVFDWAQRKVFLSRPDRVREVAFDGMAEDILSLAHHLAFQPDGVTSMSLYVVGGRWGAEATLSQVANELLRLPWGSIETRHFHCEARNGEFVVDLWLSRQHRNAPVRIRVDDRKQGHVVDEIAREIELDGVKADILPSRDVDDSYKG</sequence>
<feature type="region of interest" description="Disordered" evidence="1">
    <location>
        <begin position="39"/>
        <end position="126"/>
    </location>
</feature>
<keyword evidence="2" id="KW-0732">Signal</keyword>
<feature type="signal peptide" evidence="2">
    <location>
        <begin position="1"/>
        <end position="20"/>
    </location>
</feature>
<evidence type="ECO:0000313" key="3">
    <source>
        <dbReference type="EMBL" id="QSI78662.1"/>
    </source>
</evidence>
<evidence type="ECO:0000256" key="2">
    <source>
        <dbReference type="SAM" id="SignalP"/>
    </source>
</evidence>
<accession>A0ABX7MFA2</accession>
<gene>
    <name evidence="3" type="ORF">JY500_08675</name>
</gene>
<dbReference type="RefSeq" id="WP_206256067.1">
    <property type="nucleotide sequence ID" value="NZ_CP071060.1"/>
</dbReference>